<reference evidence="2" key="1">
    <citation type="journal article" date="2023" name="bioRxiv">
        <title>Improved chromosome-level genome assembly for marigold (Tagetes erecta).</title>
        <authorList>
            <person name="Jiang F."/>
            <person name="Yuan L."/>
            <person name="Wang S."/>
            <person name="Wang H."/>
            <person name="Xu D."/>
            <person name="Wang A."/>
            <person name="Fan W."/>
        </authorList>
    </citation>
    <scope>NUCLEOTIDE SEQUENCE</scope>
    <source>
        <strain evidence="2">WSJ</strain>
        <tissue evidence="2">Leaf</tissue>
    </source>
</reference>
<sequence>MFRSRKNPSTRKPTSDKTVSPHNKTEDHKSRSSFTEPNQLNNIHLLIEKSVNTINHLATTQTKPRTT</sequence>
<evidence type="ECO:0000313" key="2">
    <source>
        <dbReference type="EMBL" id="KAK1429140.1"/>
    </source>
</evidence>
<dbReference type="AlphaFoldDB" id="A0AAD8KT92"/>
<accession>A0AAD8KT92</accession>
<feature type="region of interest" description="Disordered" evidence="1">
    <location>
        <begin position="1"/>
        <end position="41"/>
    </location>
</feature>
<organism evidence="2 3">
    <name type="scientific">Tagetes erecta</name>
    <name type="common">African marigold</name>
    <dbReference type="NCBI Taxonomy" id="13708"/>
    <lineage>
        <taxon>Eukaryota</taxon>
        <taxon>Viridiplantae</taxon>
        <taxon>Streptophyta</taxon>
        <taxon>Embryophyta</taxon>
        <taxon>Tracheophyta</taxon>
        <taxon>Spermatophyta</taxon>
        <taxon>Magnoliopsida</taxon>
        <taxon>eudicotyledons</taxon>
        <taxon>Gunneridae</taxon>
        <taxon>Pentapetalae</taxon>
        <taxon>asterids</taxon>
        <taxon>campanulids</taxon>
        <taxon>Asterales</taxon>
        <taxon>Asteraceae</taxon>
        <taxon>Asteroideae</taxon>
        <taxon>Heliantheae alliance</taxon>
        <taxon>Tageteae</taxon>
        <taxon>Tagetes</taxon>
    </lineage>
</organism>
<name>A0AAD8KT92_TARER</name>
<dbReference type="Proteomes" id="UP001229421">
    <property type="component" value="Unassembled WGS sequence"/>
</dbReference>
<feature type="compositionally biased region" description="Polar residues" evidence="1">
    <location>
        <begin position="32"/>
        <end position="41"/>
    </location>
</feature>
<protein>
    <submittedName>
        <fullName evidence="2">Uncharacterized protein</fullName>
    </submittedName>
</protein>
<feature type="compositionally biased region" description="Polar residues" evidence="1">
    <location>
        <begin position="10"/>
        <end position="22"/>
    </location>
</feature>
<evidence type="ECO:0000313" key="3">
    <source>
        <dbReference type="Proteomes" id="UP001229421"/>
    </source>
</evidence>
<gene>
    <name evidence="2" type="ORF">QVD17_11343</name>
</gene>
<evidence type="ECO:0000256" key="1">
    <source>
        <dbReference type="SAM" id="MobiDB-lite"/>
    </source>
</evidence>
<proteinExistence type="predicted"/>
<keyword evidence="3" id="KW-1185">Reference proteome</keyword>
<dbReference type="EMBL" id="JAUHHV010000003">
    <property type="protein sequence ID" value="KAK1429140.1"/>
    <property type="molecule type" value="Genomic_DNA"/>
</dbReference>
<comment type="caution">
    <text evidence="2">The sequence shown here is derived from an EMBL/GenBank/DDBJ whole genome shotgun (WGS) entry which is preliminary data.</text>
</comment>